<dbReference type="PANTHER" id="PTHR14226">
    <property type="entry name" value="NEUROPATHY TARGET ESTERASE/SWISS CHEESE D.MELANOGASTER"/>
    <property type="match status" value="1"/>
</dbReference>
<keyword evidence="2 4" id="KW-0442">Lipid degradation</keyword>
<dbReference type="SUPFAM" id="SSF52151">
    <property type="entry name" value="FabD/lysophospholipase-like"/>
    <property type="match status" value="1"/>
</dbReference>
<evidence type="ECO:0000256" key="4">
    <source>
        <dbReference type="PROSITE-ProRule" id="PRU01161"/>
    </source>
</evidence>
<feature type="short sequence motif" description="GXSXG" evidence="4">
    <location>
        <begin position="38"/>
        <end position="42"/>
    </location>
</feature>
<dbReference type="InterPro" id="IPR016035">
    <property type="entry name" value="Acyl_Trfase/lysoPLipase"/>
</dbReference>
<comment type="caution">
    <text evidence="6">The sequence shown here is derived from an EMBL/GenBank/DDBJ whole genome shotgun (WGS) entry which is preliminary data.</text>
</comment>
<feature type="active site" description="Proton acceptor" evidence="4">
    <location>
        <position position="152"/>
    </location>
</feature>
<keyword evidence="3 4" id="KW-0443">Lipid metabolism</keyword>
<gene>
    <name evidence="6" type="ORF">DCC39_00425</name>
</gene>
<evidence type="ECO:0000313" key="7">
    <source>
        <dbReference type="Proteomes" id="UP000245998"/>
    </source>
</evidence>
<proteinExistence type="predicted"/>
<evidence type="ECO:0000256" key="3">
    <source>
        <dbReference type="ARBA" id="ARBA00023098"/>
    </source>
</evidence>
<dbReference type="InterPro" id="IPR050301">
    <property type="entry name" value="NTE"/>
</dbReference>
<dbReference type="PANTHER" id="PTHR14226:SF76">
    <property type="entry name" value="NTE FAMILY PROTEIN RSSA"/>
    <property type="match status" value="1"/>
</dbReference>
<evidence type="ECO:0000313" key="6">
    <source>
        <dbReference type="EMBL" id="PWA13391.1"/>
    </source>
</evidence>
<keyword evidence="1 4" id="KW-0378">Hydrolase</keyword>
<dbReference type="GO" id="GO:0016042">
    <property type="term" value="P:lipid catabolic process"/>
    <property type="evidence" value="ECO:0007669"/>
    <property type="project" value="UniProtKB-UniRule"/>
</dbReference>
<dbReference type="Proteomes" id="UP000245998">
    <property type="component" value="Unassembled WGS sequence"/>
</dbReference>
<dbReference type="Gene3D" id="3.40.1090.10">
    <property type="entry name" value="Cytosolic phospholipase A2 catalytic domain"/>
    <property type="match status" value="2"/>
</dbReference>
<dbReference type="Pfam" id="PF01734">
    <property type="entry name" value="Patatin"/>
    <property type="match status" value="1"/>
</dbReference>
<dbReference type="OrthoDB" id="9770965at2"/>
<evidence type="ECO:0000256" key="1">
    <source>
        <dbReference type="ARBA" id="ARBA00022801"/>
    </source>
</evidence>
<sequence length="261" mass="28840">MEPKIGLALGAGGARGFAHIGAIQVLEKNNIPIDFIAGCSIGSLVGALYSMGHDGETLERFASLFRHKFYFDFMFPKMGFIAGSKVKELIHLLTQGKKIEDLAIPLSIVAVDLHTGEKVIFRDGNIADAVRASISIPGVFVPENINGRYFVDGSVVDRVPVSVVKEMGADVIIAVDVFNLKTKPQITTIVDVILQSLDIMQNEMVRYHEIKTDIIIRPDLGNYSLHSFEHANELIQLGKRETEKQLTNIEKAIENWKESHA</sequence>
<dbReference type="EMBL" id="QCZG01000001">
    <property type="protein sequence ID" value="PWA13391.1"/>
    <property type="molecule type" value="Genomic_DNA"/>
</dbReference>
<name>A0A2U1K782_9BACI</name>
<feature type="domain" description="PNPLA" evidence="5">
    <location>
        <begin position="7"/>
        <end position="165"/>
    </location>
</feature>
<protein>
    <submittedName>
        <fullName evidence="6">Esterase</fullName>
    </submittedName>
</protein>
<reference evidence="6 7" key="1">
    <citation type="submission" date="2018-04" db="EMBL/GenBank/DDBJ databases">
        <title>Camelliibacillus theae gen. nov., sp. nov., isolated from Pu'er tea.</title>
        <authorList>
            <person name="Niu L."/>
        </authorList>
    </citation>
    <scope>NUCLEOTIDE SEQUENCE [LARGE SCALE GENOMIC DNA]</scope>
    <source>
        <strain evidence="6 7">T8</strain>
    </source>
</reference>
<dbReference type="RefSeq" id="WP_116552896.1">
    <property type="nucleotide sequence ID" value="NZ_QCZG01000001.1"/>
</dbReference>
<comment type="caution">
    <text evidence="4">Lacks conserved residue(s) required for the propagation of feature annotation.</text>
</comment>
<accession>A0A2U1K782</accession>
<keyword evidence="7" id="KW-1185">Reference proteome</keyword>
<organism evidence="6 7">
    <name type="scientific">Pueribacillus theae</name>
    <dbReference type="NCBI Taxonomy" id="2171751"/>
    <lineage>
        <taxon>Bacteria</taxon>
        <taxon>Bacillati</taxon>
        <taxon>Bacillota</taxon>
        <taxon>Bacilli</taxon>
        <taxon>Bacillales</taxon>
        <taxon>Bacillaceae</taxon>
        <taxon>Pueribacillus</taxon>
    </lineage>
</organism>
<evidence type="ECO:0000256" key="2">
    <source>
        <dbReference type="ARBA" id="ARBA00022963"/>
    </source>
</evidence>
<dbReference type="GO" id="GO:0016787">
    <property type="term" value="F:hydrolase activity"/>
    <property type="evidence" value="ECO:0007669"/>
    <property type="project" value="UniProtKB-UniRule"/>
</dbReference>
<feature type="active site" description="Nucleophile" evidence="4">
    <location>
        <position position="40"/>
    </location>
</feature>
<dbReference type="PROSITE" id="PS51635">
    <property type="entry name" value="PNPLA"/>
    <property type="match status" value="1"/>
</dbReference>
<evidence type="ECO:0000259" key="5">
    <source>
        <dbReference type="PROSITE" id="PS51635"/>
    </source>
</evidence>
<dbReference type="InterPro" id="IPR002641">
    <property type="entry name" value="PNPLA_dom"/>
</dbReference>
<dbReference type="AlphaFoldDB" id="A0A2U1K782"/>